<dbReference type="OrthoDB" id="2392649at2759"/>
<organism evidence="3 4">
    <name type="scientific">Rhizophagus clarus</name>
    <dbReference type="NCBI Taxonomy" id="94130"/>
    <lineage>
        <taxon>Eukaryota</taxon>
        <taxon>Fungi</taxon>
        <taxon>Fungi incertae sedis</taxon>
        <taxon>Mucoromycota</taxon>
        <taxon>Glomeromycotina</taxon>
        <taxon>Glomeromycetes</taxon>
        <taxon>Glomerales</taxon>
        <taxon>Glomeraceae</taxon>
        <taxon>Rhizophagus</taxon>
    </lineage>
</organism>
<keyword evidence="1" id="KW-1133">Transmembrane helix</keyword>
<name>A0A8H3QBZ5_9GLOM</name>
<dbReference type="SUPFAM" id="SSF56112">
    <property type="entry name" value="Protein kinase-like (PK-like)"/>
    <property type="match status" value="1"/>
</dbReference>
<dbReference type="GO" id="GO:0005524">
    <property type="term" value="F:ATP binding"/>
    <property type="evidence" value="ECO:0007669"/>
    <property type="project" value="InterPro"/>
</dbReference>
<dbReference type="EMBL" id="BLAL01000006">
    <property type="protein sequence ID" value="GES73357.1"/>
    <property type="molecule type" value="Genomic_DNA"/>
</dbReference>
<dbReference type="Gene3D" id="1.10.510.10">
    <property type="entry name" value="Transferase(Phosphotransferase) domain 1"/>
    <property type="match status" value="1"/>
</dbReference>
<dbReference type="PROSITE" id="PS50011">
    <property type="entry name" value="PROTEIN_KINASE_DOM"/>
    <property type="match status" value="1"/>
</dbReference>
<dbReference type="InterPro" id="IPR050167">
    <property type="entry name" value="Ser_Thr_protein_kinase"/>
</dbReference>
<feature type="domain" description="Protein kinase" evidence="2">
    <location>
        <begin position="94"/>
        <end position="385"/>
    </location>
</feature>
<dbReference type="AlphaFoldDB" id="A0A8H3QBZ5"/>
<gene>
    <name evidence="3" type="ORF">RCL2_000089800</name>
</gene>
<feature type="transmembrane region" description="Helical" evidence="1">
    <location>
        <begin position="308"/>
        <end position="328"/>
    </location>
</feature>
<dbReference type="GO" id="GO:0004672">
    <property type="term" value="F:protein kinase activity"/>
    <property type="evidence" value="ECO:0007669"/>
    <property type="project" value="InterPro"/>
</dbReference>
<comment type="caution">
    <text evidence="3">The sequence shown here is derived from an EMBL/GenBank/DDBJ whole genome shotgun (WGS) entry which is preliminary data.</text>
</comment>
<dbReference type="PANTHER" id="PTHR23257">
    <property type="entry name" value="SERINE-THREONINE PROTEIN KINASE"/>
    <property type="match status" value="1"/>
</dbReference>
<dbReference type="CDD" id="cd14014">
    <property type="entry name" value="STKc_PknB_like"/>
    <property type="match status" value="1"/>
</dbReference>
<protein>
    <submittedName>
        <fullName evidence="3">Kinase-like domain-containing protein</fullName>
    </submittedName>
</protein>
<evidence type="ECO:0000259" key="2">
    <source>
        <dbReference type="PROSITE" id="PS50011"/>
    </source>
</evidence>
<sequence>MNQFCIQCKQVNTETGLCKMCILKIYEEKFGKCVNCKQIITAFLWCRNCISKIFQQNFVKWTSGNDDIDKLIQNTQLSAENHLQVLEWIPYDKFSVIEYVAEGGFGKVYRANWKDGYILSWDTCKQQFRRHLGVHVALKILNKSKNITFKFISEITSNLKIHEDDGIMQHVIKCHGVTQDPITKDYIIVMNYGSMSLQNCLNREKYKFCNEHEHDKHALMNVWKKKLEILHGISRGLERIHAKNLVHRDLHIGNIINFRGHFCITDLGLCKPANFYELESMEDVKYGVLSYMAPELLRGQDYTKASDIYSFGIIMYVVISGLLPYYNFAHDEFLALNICEGLRPEFNTNIKVPQLIMHLIKRCLDANPLNRPNANELPPIFNKWYSNIYPRRKKNYDKMELIEQIKEFNNNISASTNNSPLASKMHSETIYISKPYNFKNLPEPKNSDDYYKSYENISSKKYSVYFLKPDDNDHEDCAIRD</sequence>
<keyword evidence="1" id="KW-0812">Transmembrane</keyword>
<evidence type="ECO:0000313" key="4">
    <source>
        <dbReference type="Proteomes" id="UP000615446"/>
    </source>
</evidence>
<dbReference type="Pfam" id="PF07714">
    <property type="entry name" value="PK_Tyr_Ser-Thr"/>
    <property type="match status" value="1"/>
</dbReference>
<keyword evidence="3" id="KW-0808">Transferase</keyword>
<dbReference type="Proteomes" id="UP000615446">
    <property type="component" value="Unassembled WGS sequence"/>
</dbReference>
<keyword evidence="3" id="KW-0418">Kinase</keyword>
<reference evidence="3" key="1">
    <citation type="submission" date="2019-10" db="EMBL/GenBank/DDBJ databases">
        <title>Conservation and host-specific expression of non-tandemly repeated heterogenous ribosome RNA gene in arbuscular mycorrhizal fungi.</title>
        <authorList>
            <person name="Maeda T."/>
            <person name="Kobayashi Y."/>
            <person name="Nakagawa T."/>
            <person name="Ezawa T."/>
            <person name="Yamaguchi K."/>
            <person name="Bino T."/>
            <person name="Nishimoto Y."/>
            <person name="Shigenobu S."/>
            <person name="Kawaguchi M."/>
        </authorList>
    </citation>
    <scope>NUCLEOTIDE SEQUENCE</scope>
    <source>
        <strain evidence="3">HR1</strain>
    </source>
</reference>
<dbReference type="InterPro" id="IPR000719">
    <property type="entry name" value="Prot_kinase_dom"/>
</dbReference>
<dbReference type="InterPro" id="IPR011009">
    <property type="entry name" value="Kinase-like_dom_sf"/>
</dbReference>
<evidence type="ECO:0000256" key="1">
    <source>
        <dbReference type="SAM" id="Phobius"/>
    </source>
</evidence>
<proteinExistence type="predicted"/>
<evidence type="ECO:0000313" key="3">
    <source>
        <dbReference type="EMBL" id="GES73357.1"/>
    </source>
</evidence>
<dbReference type="InterPro" id="IPR001245">
    <property type="entry name" value="Ser-Thr/Tyr_kinase_cat_dom"/>
</dbReference>
<accession>A0A8H3QBZ5</accession>
<keyword evidence="1" id="KW-0472">Membrane</keyword>